<dbReference type="SUPFAM" id="SSF52540">
    <property type="entry name" value="P-loop containing nucleoside triphosphate hydrolases"/>
    <property type="match status" value="1"/>
</dbReference>
<accession>A0A6B2K1S9</accession>
<evidence type="ECO:0000256" key="2">
    <source>
        <dbReference type="ARBA" id="ARBA00022801"/>
    </source>
</evidence>
<keyword evidence="4" id="KW-0067">ATP-binding</keyword>
<gene>
    <name evidence="6" type="ORF">GZA08_15845</name>
</gene>
<dbReference type="Pfam" id="PF00580">
    <property type="entry name" value="UvrD-helicase"/>
    <property type="match status" value="1"/>
</dbReference>
<dbReference type="Gene3D" id="3.40.50.300">
    <property type="entry name" value="P-loop containing nucleotide triphosphate hydrolases"/>
    <property type="match status" value="2"/>
</dbReference>
<dbReference type="GO" id="GO:0016787">
    <property type="term" value="F:hydrolase activity"/>
    <property type="evidence" value="ECO:0007669"/>
    <property type="project" value="UniProtKB-KW"/>
</dbReference>
<comment type="caution">
    <text evidence="6">The sequence shown here is derived from an EMBL/GenBank/DDBJ whole genome shotgun (WGS) entry which is preliminary data.</text>
</comment>
<evidence type="ECO:0000256" key="3">
    <source>
        <dbReference type="ARBA" id="ARBA00022806"/>
    </source>
</evidence>
<dbReference type="InterPro" id="IPR014016">
    <property type="entry name" value="UvrD-like_ATP-bd"/>
</dbReference>
<dbReference type="InterPro" id="IPR027417">
    <property type="entry name" value="P-loop_NTPase"/>
</dbReference>
<name>A0A6B2K1S9_9RHOB</name>
<protein>
    <submittedName>
        <fullName evidence="6">AAA family ATPase</fullName>
    </submittedName>
</protein>
<keyword evidence="7" id="KW-1185">Reference proteome</keyword>
<evidence type="ECO:0000259" key="5">
    <source>
        <dbReference type="Pfam" id="PF00580"/>
    </source>
</evidence>
<sequence>MCNLAATLAAYRGSGFVVAPAGFGKTYLIAEATALSDGRQLILTHTYAGVNALRRKLRILGVNEHQFHVDTIASWALRLCLSYKHTSGWAIERPANNDQWNALYAAVGDLLDHDFVRRIIQSSYVGLYVDEYQDCSVSQHAIVMKISRDLPCRVLGDPLQGIFDFGGQQSVDWARDVEGVFAQIGQLDVPHRWVQAGAGQLGEWLRNVRENLKNGTTIDLRRRLPQGVRYVAANAAPQDLQRTQGNTCRYFNCGPGQTVIAIHNGSQEFKAKCHRLSQNLSGRYSSIEEVEGRDMFAFFSRMNTAASNSRRLQEVIAFAGKCMTQVNASLPAGTCRGEAVAIRAATRSPKVARLANEYLDNPTSGRMAELLKAIKGLVQTNVTRADLLNRVLGVLEKHSMYPKLTFDEAAEKYQREFRFKGRLVGNLRQIGTTLLVKGLEYDHAIVLDATTLSRKELYVALTRGARTLTIISTNPVLNPAA</sequence>
<evidence type="ECO:0000313" key="7">
    <source>
        <dbReference type="Proteomes" id="UP000474757"/>
    </source>
</evidence>
<evidence type="ECO:0000256" key="1">
    <source>
        <dbReference type="ARBA" id="ARBA00022741"/>
    </source>
</evidence>
<reference evidence="6 7" key="1">
    <citation type="submission" date="2020-02" db="EMBL/GenBank/DDBJ databases">
        <title>Pseudoroseicyclus tamarix, sp. nov., isolated from offshore sediment of a Tamarix chinensis forest.</title>
        <authorList>
            <person name="Gai Y."/>
        </authorList>
    </citation>
    <scope>NUCLEOTIDE SEQUENCE [LARGE SCALE GENOMIC DNA]</scope>
    <source>
        <strain evidence="6 7">CLL3-39</strain>
    </source>
</reference>
<evidence type="ECO:0000313" key="6">
    <source>
        <dbReference type="EMBL" id="NDV02444.1"/>
    </source>
</evidence>
<dbReference type="Proteomes" id="UP000474757">
    <property type="component" value="Unassembled WGS sequence"/>
</dbReference>
<evidence type="ECO:0000256" key="4">
    <source>
        <dbReference type="ARBA" id="ARBA00022840"/>
    </source>
</evidence>
<keyword evidence="3" id="KW-0347">Helicase</keyword>
<dbReference type="GO" id="GO:0005524">
    <property type="term" value="F:ATP binding"/>
    <property type="evidence" value="ECO:0007669"/>
    <property type="project" value="UniProtKB-KW"/>
</dbReference>
<organism evidence="6 7">
    <name type="scientific">Pseudoroseicyclus tamaricis</name>
    <dbReference type="NCBI Taxonomy" id="2705421"/>
    <lineage>
        <taxon>Bacteria</taxon>
        <taxon>Pseudomonadati</taxon>
        <taxon>Pseudomonadota</taxon>
        <taxon>Alphaproteobacteria</taxon>
        <taxon>Rhodobacterales</taxon>
        <taxon>Paracoccaceae</taxon>
        <taxon>Pseudoroseicyclus</taxon>
    </lineage>
</organism>
<dbReference type="GO" id="GO:0004386">
    <property type="term" value="F:helicase activity"/>
    <property type="evidence" value="ECO:0007669"/>
    <property type="project" value="UniProtKB-KW"/>
</dbReference>
<feature type="domain" description="UvrD-like helicase ATP-binding" evidence="5">
    <location>
        <begin position="100"/>
        <end position="167"/>
    </location>
</feature>
<keyword evidence="1" id="KW-0547">Nucleotide-binding</keyword>
<dbReference type="RefSeq" id="WP_163895432.1">
    <property type="nucleotide sequence ID" value="NZ_JAAFYS010000004.1"/>
</dbReference>
<proteinExistence type="predicted"/>
<keyword evidence="2" id="KW-0378">Hydrolase</keyword>
<dbReference type="AlphaFoldDB" id="A0A6B2K1S9"/>
<dbReference type="EMBL" id="JAAGAB010000004">
    <property type="protein sequence ID" value="NDV02444.1"/>
    <property type="molecule type" value="Genomic_DNA"/>
</dbReference>